<dbReference type="PANTHER" id="PTHR30346">
    <property type="entry name" value="TRANSCRIPTIONAL DUAL REGULATOR HCAR-RELATED"/>
    <property type="match status" value="1"/>
</dbReference>
<feature type="domain" description="HTH lysR-type" evidence="6">
    <location>
        <begin position="7"/>
        <end position="64"/>
    </location>
</feature>
<keyword evidence="2" id="KW-0805">Transcription regulation</keyword>
<dbReference type="AlphaFoldDB" id="A0A370I2K6"/>
<keyword evidence="8" id="KW-1185">Reference proteome</keyword>
<evidence type="ECO:0000313" key="7">
    <source>
        <dbReference type="EMBL" id="RDI64972.1"/>
    </source>
</evidence>
<dbReference type="Proteomes" id="UP000254869">
    <property type="component" value="Unassembled WGS sequence"/>
</dbReference>
<keyword evidence="3 7" id="KW-0238">DNA-binding</keyword>
<evidence type="ECO:0000256" key="5">
    <source>
        <dbReference type="ARBA" id="ARBA00023163"/>
    </source>
</evidence>
<dbReference type="EMBL" id="QQBC01000007">
    <property type="protein sequence ID" value="RDI64972.1"/>
    <property type="molecule type" value="Genomic_DNA"/>
</dbReference>
<comment type="caution">
    <text evidence="7">The sequence shown here is derived from an EMBL/GenBank/DDBJ whole genome shotgun (WGS) entry which is preliminary data.</text>
</comment>
<dbReference type="PROSITE" id="PS50931">
    <property type="entry name" value="HTH_LYSR"/>
    <property type="match status" value="1"/>
</dbReference>
<keyword evidence="5" id="KW-0804">Transcription</keyword>
<sequence>MDRFPEIDLRHLRYFSAIAETGSITEAARRLRIAQPSLSQQLAAIERRVGARLFDRGPQGMRLTPSGRILLDSVNRAVDELRAGLAQAREQSLPTRIGLCRGVPGTVLGRVDEMIGGGRALDISYEPVDSDRQTELLRTGRLDFGVLRPPIDDTGLILRIVGDEPLGIVCDRRGALAERPSLTWTDLSDMRLLWFSAARASGYAGAVLERLRANGWNPTIVIDDHAGHTLFRHALLTNPDLIALRPRALIGEDAELVWLPVEPDPPRETLALAARADTVWARLLTPAAR</sequence>
<gene>
    <name evidence="7" type="ORF">DFR76_107350</name>
</gene>
<evidence type="ECO:0000256" key="4">
    <source>
        <dbReference type="ARBA" id="ARBA00023159"/>
    </source>
</evidence>
<evidence type="ECO:0000256" key="2">
    <source>
        <dbReference type="ARBA" id="ARBA00023015"/>
    </source>
</evidence>
<accession>A0A370I2K6</accession>
<keyword evidence="4" id="KW-0010">Activator</keyword>
<dbReference type="PANTHER" id="PTHR30346:SF28">
    <property type="entry name" value="HTH-TYPE TRANSCRIPTIONAL REGULATOR CYNR"/>
    <property type="match status" value="1"/>
</dbReference>
<dbReference type="InterPro" id="IPR036390">
    <property type="entry name" value="WH_DNA-bd_sf"/>
</dbReference>
<evidence type="ECO:0000259" key="6">
    <source>
        <dbReference type="PROSITE" id="PS50931"/>
    </source>
</evidence>
<dbReference type="STRING" id="1210086.GCA_001613105_03324"/>
<dbReference type="Gene3D" id="1.10.10.10">
    <property type="entry name" value="Winged helix-like DNA-binding domain superfamily/Winged helix DNA-binding domain"/>
    <property type="match status" value="1"/>
</dbReference>
<organism evidence="7 8">
    <name type="scientific">Nocardia pseudobrasiliensis</name>
    <dbReference type="NCBI Taxonomy" id="45979"/>
    <lineage>
        <taxon>Bacteria</taxon>
        <taxon>Bacillati</taxon>
        <taxon>Actinomycetota</taxon>
        <taxon>Actinomycetes</taxon>
        <taxon>Mycobacteriales</taxon>
        <taxon>Nocardiaceae</taxon>
        <taxon>Nocardia</taxon>
    </lineage>
</organism>
<dbReference type="Pfam" id="PF03466">
    <property type="entry name" value="LysR_substrate"/>
    <property type="match status" value="1"/>
</dbReference>
<name>A0A370I2K6_9NOCA</name>
<dbReference type="SUPFAM" id="SSF53850">
    <property type="entry name" value="Periplasmic binding protein-like II"/>
    <property type="match status" value="1"/>
</dbReference>
<dbReference type="GO" id="GO:0032993">
    <property type="term" value="C:protein-DNA complex"/>
    <property type="evidence" value="ECO:0007669"/>
    <property type="project" value="TreeGrafter"/>
</dbReference>
<dbReference type="GO" id="GO:0003677">
    <property type="term" value="F:DNA binding"/>
    <property type="evidence" value="ECO:0007669"/>
    <property type="project" value="UniProtKB-KW"/>
</dbReference>
<dbReference type="RefSeq" id="WP_067998525.1">
    <property type="nucleotide sequence ID" value="NZ_QQBC01000007.1"/>
</dbReference>
<dbReference type="GO" id="GO:0003700">
    <property type="term" value="F:DNA-binding transcription factor activity"/>
    <property type="evidence" value="ECO:0007669"/>
    <property type="project" value="InterPro"/>
</dbReference>
<dbReference type="PRINTS" id="PR00039">
    <property type="entry name" value="HTHLYSR"/>
</dbReference>
<protein>
    <submittedName>
        <fullName evidence="7">DNA-binding transcriptional LysR family regulator</fullName>
    </submittedName>
</protein>
<dbReference type="Gene3D" id="3.40.190.290">
    <property type="match status" value="1"/>
</dbReference>
<dbReference type="SUPFAM" id="SSF46785">
    <property type="entry name" value="Winged helix' DNA-binding domain"/>
    <property type="match status" value="1"/>
</dbReference>
<dbReference type="InterPro" id="IPR036388">
    <property type="entry name" value="WH-like_DNA-bd_sf"/>
</dbReference>
<reference evidence="7 8" key="1">
    <citation type="submission" date="2018-07" db="EMBL/GenBank/DDBJ databases">
        <title>Genomic Encyclopedia of Type Strains, Phase IV (KMG-IV): sequencing the most valuable type-strain genomes for metagenomic binning, comparative biology and taxonomic classification.</title>
        <authorList>
            <person name="Goeker M."/>
        </authorList>
    </citation>
    <scope>NUCLEOTIDE SEQUENCE [LARGE SCALE GENOMIC DNA]</scope>
    <source>
        <strain evidence="7 8">DSM 44290</strain>
    </source>
</reference>
<evidence type="ECO:0000256" key="1">
    <source>
        <dbReference type="ARBA" id="ARBA00009437"/>
    </source>
</evidence>
<comment type="similarity">
    <text evidence="1">Belongs to the LysR transcriptional regulatory family.</text>
</comment>
<dbReference type="Pfam" id="PF00126">
    <property type="entry name" value="HTH_1"/>
    <property type="match status" value="1"/>
</dbReference>
<dbReference type="InterPro" id="IPR005119">
    <property type="entry name" value="LysR_subst-bd"/>
</dbReference>
<evidence type="ECO:0000256" key="3">
    <source>
        <dbReference type="ARBA" id="ARBA00023125"/>
    </source>
</evidence>
<dbReference type="FunFam" id="1.10.10.10:FF:000001">
    <property type="entry name" value="LysR family transcriptional regulator"/>
    <property type="match status" value="1"/>
</dbReference>
<dbReference type="InterPro" id="IPR000847">
    <property type="entry name" value="LysR_HTH_N"/>
</dbReference>
<proteinExistence type="inferred from homology"/>
<evidence type="ECO:0000313" key="8">
    <source>
        <dbReference type="Proteomes" id="UP000254869"/>
    </source>
</evidence>